<gene>
    <name evidence="1" type="ORF">B7Z01_10930</name>
</gene>
<sequence length="374" mass="41761">MTLPRDLIPPGLRATLDAARGVTDPFEDIRRQHDMLRASGVLGIADRMKLDTPLAYAAMGRNPLLDRMGGVSAIMKAQADADRVYRAAFPNGLIEHAERIAQLSRGFALPDVLEGFRTPTDSFVDRILRLSDSGLGASALAIGRPAQIEAFARASAMADMFAESDRLTRGVREAVSVFSITDMPVFANLAGYRSFLDAAGLRLSHWPRRRLLTMAEKRRRLKARLQANSAPPHVKRAKTLVHRYELTLREILDAVMAETYGEDWPDERLPLCDCKDLLGKWKKRGGEVFDHADYAHYARIMSHPEHFQAIFEAGFDDPEAVFDLLKQAGKLRAASHHAHLFTPEDLKALRLTWNQIETGLLALTPDFDLEWAGV</sequence>
<proteinExistence type="predicted"/>
<name>A0A258FL22_9CAUL</name>
<reference evidence="1 2" key="1">
    <citation type="submission" date="2017-03" db="EMBL/GenBank/DDBJ databases">
        <title>Lifting the veil on microbial sulfur biogeochemistry in mining wastewaters.</title>
        <authorList>
            <person name="Kantor R.S."/>
            <person name="Colenbrander Nelson T."/>
            <person name="Marshall S."/>
            <person name="Bennett D."/>
            <person name="Apte S."/>
            <person name="Camacho D."/>
            <person name="Thomas B.C."/>
            <person name="Warren L.A."/>
            <person name="Banfield J.F."/>
        </authorList>
    </citation>
    <scope>NUCLEOTIDE SEQUENCE [LARGE SCALE GENOMIC DNA]</scope>
    <source>
        <strain evidence="1">32-69-9</strain>
    </source>
</reference>
<evidence type="ECO:0008006" key="3">
    <source>
        <dbReference type="Google" id="ProtNLM"/>
    </source>
</evidence>
<dbReference type="EMBL" id="NCEB01000021">
    <property type="protein sequence ID" value="OYX32664.1"/>
    <property type="molecule type" value="Genomic_DNA"/>
</dbReference>
<dbReference type="AlphaFoldDB" id="A0A258FL22"/>
<accession>A0A258FL22</accession>
<evidence type="ECO:0000313" key="2">
    <source>
        <dbReference type="Proteomes" id="UP000215595"/>
    </source>
</evidence>
<organism evidence="1 2">
    <name type="scientific">Brevundimonas subvibrioides</name>
    <dbReference type="NCBI Taxonomy" id="74313"/>
    <lineage>
        <taxon>Bacteria</taxon>
        <taxon>Pseudomonadati</taxon>
        <taxon>Pseudomonadota</taxon>
        <taxon>Alphaproteobacteria</taxon>
        <taxon>Caulobacterales</taxon>
        <taxon>Caulobacteraceae</taxon>
        <taxon>Brevundimonas</taxon>
    </lineage>
</organism>
<comment type="caution">
    <text evidence="1">The sequence shown here is derived from an EMBL/GenBank/DDBJ whole genome shotgun (WGS) entry which is preliminary data.</text>
</comment>
<protein>
    <recommendedName>
        <fullName evidence="3">Swt1-like HEPN domain-containing protein</fullName>
    </recommendedName>
</protein>
<evidence type="ECO:0000313" key="1">
    <source>
        <dbReference type="EMBL" id="OYX32664.1"/>
    </source>
</evidence>
<dbReference type="Proteomes" id="UP000215595">
    <property type="component" value="Unassembled WGS sequence"/>
</dbReference>